<dbReference type="Proteomes" id="UP000176480">
    <property type="component" value="Unassembled WGS sequence"/>
</dbReference>
<evidence type="ECO:0000313" key="2">
    <source>
        <dbReference type="EMBL" id="OGK51012.1"/>
    </source>
</evidence>
<gene>
    <name evidence="2" type="ORF">A2966_02790</name>
</gene>
<accession>A0A1F7J5Y2</accession>
<reference evidence="2 3" key="1">
    <citation type="journal article" date="2016" name="Nat. Commun.">
        <title>Thousands of microbial genomes shed light on interconnected biogeochemical processes in an aquifer system.</title>
        <authorList>
            <person name="Anantharaman K."/>
            <person name="Brown C.T."/>
            <person name="Hug L.A."/>
            <person name="Sharon I."/>
            <person name="Castelle C.J."/>
            <person name="Probst A.J."/>
            <person name="Thomas B.C."/>
            <person name="Singh A."/>
            <person name="Wilkins M.J."/>
            <person name="Karaoz U."/>
            <person name="Brodie E.L."/>
            <person name="Williams K.H."/>
            <person name="Hubbard S.S."/>
            <person name="Banfield J.F."/>
        </authorList>
    </citation>
    <scope>NUCLEOTIDE SEQUENCE [LARGE SCALE GENOMIC DNA]</scope>
</reference>
<comment type="caution">
    <text evidence="2">The sequence shown here is derived from an EMBL/GenBank/DDBJ whole genome shotgun (WGS) entry which is preliminary data.</text>
</comment>
<organism evidence="2 3">
    <name type="scientific">Candidatus Roizmanbacteria bacterium RIFCSPLOWO2_01_FULL_41_22</name>
    <dbReference type="NCBI Taxonomy" id="1802067"/>
    <lineage>
        <taxon>Bacteria</taxon>
        <taxon>Candidatus Roizmaniibacteriota</taxon>
    </lineage>
</organism>
<protein>
    <submittedName>
        <fullName evidence="2">Uncharacterized protein</fullName>
    </submittedName>
</protein>
<dbReference type="EMBL" id="MGAR01000037">
    <property type="protein sequence ID" value="OGK51012.1"/>
    <property type="molecule type" value="Genomic_DNA"/>
</dbReference>
<proteinExistence type="predicted"/>
<dbReference type="STRING" id="1802067.A2966_02790"/>
<dbReference type="AlphaFoldDB" id="A0A1F7J5Y2"/>
<evidence type="ECO:0000313" key="3">
    <source>
        <dbReference type="Proteomes" id="UP000176480"/>
    </source>
</evidence>
<name>A0A1F7J5Y2_9BACT</name>
<feature type="region of interest" description="Disordered" evidence="1">
    <location>
        <begin position="88"/>
        <end position="107"/>
    </location>
</feature>
<feature type="region of interest" description="Disordered" evidence="1">
    <location>
        <begin position="293"/>
        <end position="352"/>
    </location>
</feature>
<feature type="compositionally biased region" description="Low complexity" evidence="1">
    <location>
        <begin position="297"/>
        <end position="324"/>
    </location>
</feature>
<evidence type="ECO:0000256" key="1">
    <source>
        <dbReference type="SAM" id="MobiDB-lite"/>
    </source>
</evidence>
<sequence length="510" mass="53584">MDKKKGEIATFLTVATLVFIGAASILTSSLVRQTKTTQTKAAGNNIWCCQADAICADAGVQASFIGSAGGNIDTAAANWRREHGTAVGKNCGDGGGSSSQPTPGNAGAGANTCANKPICIYSQQDANGVNCYEGNRLNDTYDSGFNVNCGWIAGCSSGRKVDCPGSGGGTSGGSTTAGSSGVAGCFHMEGDAKYLGSNKFDITIRFVSDGGDGDVKLDKDGAHVAGWNGWNKAATNGVWTWVPRWTGSPITVDTNITKTVTYRGMVANSAACPGVTATLPCYLSVTASGVDSGNCGGSSPSSSTTTSTTTTTTTGGQQTPGNSTAQPPPVVNPPQEQSKVTDTKSEAPYNPPSLQLFPENFNFSNSTLYVSAINCRKEKIHRLLFDNKTSQIKEEKTCTGSSLTWQIDAAFLKNYHIGQHTIELQYKNSPLSGYVPIDKKNFIISYPSSQTQKNNNQPVKSVWVGESAGQVMKEETVTVPNQINIPHCGSLIKQNKDTNTRLATICYEDT</sequence>